<dbReference type="PROSITE" id="PS50011">
    <property type="entry name" value="PROTEIN_KINASE_DOM"/>
    <property type="match status" value="1"/>
</dbReference>
<dbReference type="PANTHER" id="PTHR24345:SF0">
    <property type="entry name" value="CELL CYCLE SERINE_THREONINE-PROTEIN KINASE CDC5_MSD2"/>
    <property type="match status" value="1"/>
</dbReference>
<dbReference type="SUPFAM" id="SSF56112">
    <property type="entry name" value="Protein kinase-like (PK-like)"/>
    <property type="match status" value="1"/>
</dbReference>
<comment type="caution">
    <text evidence="7">The sequence shown here is derived from an EMBL/GenBank/DDBJ whole genome shotgun (WGS) entry which is preliminary data.</text>
</comment>
<gene>
    <name evidence="7" type="ORF">L596_009271</name>
</gene>
<feature type="domain" description="Protein kinase" evidence="6">
    <location>
        <begin position="21"/>
        <end position="275"/>
    </location>
</feature>
<dbReference type="GO" id="GO:0005634">
    <property type="term" value="C:nucleus"/>
    <property type="evidence" value="ECO:0007669"/>
    <property type="project" value="TreeGrafter"/>
</dbReference>
<evidence type="ECO:0000256" key="1">
    <source>
        <dbReference type="ARBA" id="ARBA00022527"/>
    </source>
</evidence>
<dbReference type="InterPro" id="IPR011009">
    <property type="entry name" value="Kinase-like_dom_sf"/>
</dbReference>
<keyword evidence="4" id="KW-0418">Kinase</keyword>
<evidence type="ECO:0000259" key="6">
    <source>
        <dbReference type="PROSITE" id="PS50011"/>
    </source>
</evidence>
<evidence type="ECO:0000256" key="2">
    <source>
        <dbReference type="ARBA" id="ARBA00022679"/>
    </source>
</evidence>
<proteinExistence type="predicted"/>
<dbReference type="Proteomes" id="UP000298663">
    <property type="component" value="Unassembled WGS sequence"/>
</dbReference>
<dbReference type="Gene3D" id="1.10.510.10">
    <property type="entry name" value="Transferase(Phosphotransferase) domain 1"/>
    <property type="match status" value="1"/>
</dbReference>
<evidence type="ECO:0000256" key="4">
    <source>
        <dbReference type="ARBA" id="ARBA00022777"/>
    </source>
</evidence>
<keyword evidence="5" id="KW-0067">ATP-binding</keyword>
<dbReference type="OrthoDB" id="346907at2759"/>
<evidence type="ECO:0000313" key="7">
    <source>
        <dbReference type="EMBL" id="TKR95051.1"/>
    </source>
</evidence>
<name>A0A4U5PFN4_STECR</name>
<protein>
    <recommendedName>
        <fullName evidence="6">Protein kinase domain-containing protein</fullName>
    </recommendedName>
</protein>
<sequence length="275" mass="31801">MNSYITPFQAGEKLIVAGHHISIVRQIATDCRMYVYIVSDPEHPEQLILKECFRQPNFAEYAAENYGNGRMLNTGRWEYETQQDLQQHPNIVRTLGGHPWEKDRRRFLILMEYAPYGDLGQVLEKYGRVEYHTAWLFYEQILAAVGHMHREQQVHNGIAPRNIFIFDEGMAKVGDFGNGYVSCPCPVGQVMTHGERDDLKGAARCLVRMLLGNLHGLKDLQKVAVEEEIPGFLAEHPEWAGRMTAEDCWFIRQQFWSLYPRRPIPEAYGTPRSMM</sequence>
<dbReference type="AlphaFoldDB" id="A0A4U5PFN4"/>
<dbReference type="EMBL" id="AZBU02000002">
    <property type="protein sequence ID" value="TKR95051.1"/>
    <property type="molecule type" value="Genomic_DNA"/>
</dbReference>
<dbReference type="GO" id="GO:0005524">
    <property type="term" value="F:ATP binding"/>
    <property type="evidence" value="ECO:0007669"/>
    <property type="project" value="UniProtKB-KW"/>
</dbReference>
<dbReference type="Pfam" id="PF00069">
    <property type="entry name" value="Pkinase"/>
    <property type="match status" value="1"/>
</dbReference>
<dbReference type="PANTHER" id="PTHR24345">
    <property type="entry name" value="SERINE/THREONINE-PROTEIN KINASE PLK"/>
    <property type="match status" value="1"/>
</dbReference>
<reference evidence="7 8" key="2">
    <citation type="journal article" date="2019" name="G3 (Bethesda)">
        <title>Hybrid Assembly of the Genome of the Entomopathogenic Nematode Steinernema carpocapsae Identifies the X-Chromosome.</title>
        <authorList>
            <person name="Serra L."/>
            <person name="Macchietto M."/>
            <person name="Macias-Munoz A."/>
            <person name="McGill C.J."/>
            <person name="Rodriguez I.M."/>
            <person name="Rodriguez B."/>
            <person name="Murad R."/>
            <person name="Mortazavi A."/>
        </authorList>
    </citation>
    <scope>NUCLEOTIDE SEQUENCE [LARGE SCALE GENOMIC DNA]</scope>
    <source>
        <strain evidence="7 8">ALL</strain>
    </source>
</reference>
<keyword evidence="3" id="KW-0547">Nucleotide-binding</keyword>
<organism evidence="7 8">
    <name type="scientific">Steinernema carpocapsae</name>
    <name type="common">Entomopathogenic nematode</name>
    <dbReference type="NCBI Taxonomy" id="34508"/>
    <lineage>
        <taxon>Eukaryota</taxon>
        <taxon>Metazoa</taxon>
        <taxon>Ecdysozoa</taxon>
        <taxon>Nematoda</taxon>
        <taxon>Chromadorea</taxon>
        <taxon>Rhabditida</taxon>
        <taxon>Tylenchina</taxon>
        <taxon>Panagrolaimomorpha</taxon>
        <taxon>Strongyloidoidea</taxon>
        <taxon>Steinernematidae</taxon>
        <taxon>Steinernema</taxon>
    </lineage>
</organism>
<keyword evidence="2" id="KW-0808">Transferase</keyword>
<reference evidence="7 8" key="1">
    <citation type="journal article" date="2015" name="Genome Biol.">
        <title>Comparative genomics of Steinernema reveals deeply conserved gene regulatory networks.</title>
        <authorList>
            <person name="Dillman A.R."/>
            <person name="Macchietto M."/>
            <person name="Porter C.F."/>
            <person name="Rogers A."/>
            <person name="Williams B."/>
            <person name="Antoshechkin I."/>
            <person name="Lee M.M."/>
            <person name="Goodwin Z."/>
            <person name="Lu X."/>
            <person name="Lewis E.E."/>
            <person name="Goodrich-Blair H."/>
            <person name="Stock S.P."/>
            <person name="Adams B.J."/>
            <person name="Sternberg P.W."/>
            <person name="Mortazavi A."/>
        </authorList>
    </citation>
    <scope>NUCLEOTIDE SEQUENCE [LARGE SCALE GENOMIC DNA]</scope>
    <source>
        <strain evidence="7 8">ALL</strain>
    </source>
</reference>
<evidence type="ECO:0000256" key="3">
    <source>
        <dbReference type="ARBA" id="ARBA00022741"/>
    </source>
</evidence>
<accession>A0A4U5PFN4</accession>
<evidence type="ECO:0000256" key="5">
    <source>
        <dbReference type="ARBA" id="ARBA00022840"/>
    </source>
</evidence>
<evidence type="ECO:0000313" key="8">
    <source>
        <dbReference type="Proteomes" id="UP000298663"/>
    </source>
</evidence>
<keyword evidence="1" id="KW-0723">Serine/threonine-protein kinase</keyword>
<dbReference type="InterPro" id="IPR000719">
    <property type="entry name" value="Prot_kinase_dom"/>
</dbReference>
<dbReference type="STRING" id="34508.A0A4U5PFN4"/>
<keyword evidence="8" id="KW-1185">Reference proteome</keyword>
<dbReference type="GO" id="GO:0004674">
    <property type="term" value="F:protein serine/threonine kinase activity"/>
    <property type="evidence" value="ECO:0007669"/>
    <property type="project" value="UniProtKB-KW"/>
</dbReference>
<dbReference type="SMART" id="SM00220">
    <property type="entry name" value="S_TKc"/>
    <property type="match status" value="1"/>
</dbReference>